<evidence type="ECO:0000256" key="6">
    <source>
        <dbReference type="ARBA" id="ARBA00022932"/>
    </source>
</evidence>
<evidence type="ECO:0000256" key="7">
    <source>
        <dbReference type="ARBA" id="ARBA00023125"/>
    </source>
</evidence>
<dbReference type="PANTHER" id="PTHR33568">
    <property type="entry name" value="DNA POLYMERASE"/>
    <property type="match status" value="1"/>
</dbReference>
<accession>A0A7T3PCT1</accession>
<feature type="domain" description="DNA-directed DNA polymerase family B mitochondria/virus" evidence="9">
    <location>
        <begin position="3"/>
        <end position="262"/>
    </location>
</feature>
<dbReference type="InterPro" id="IPR004868">
    <property type="entry name" value="DNA-dir_DNA_pol_B_mt/vir"/>
</dbReference>
<gene>
    <name evidence="10" type="primary">orf396</name>
</gene>
<dbReference type="AlphaFoldDB" id="A0A7T3PCT1"/>
<geneLocation type="mitochondrion" evidence="10"/>
<name>A0A7T3PCT1_9AGAR</name>
<dbReference type="SUPFAM" id="SSF56672">
    <property type="entry name" value="DNA/RNA polymerases"/>
    <property type="match status" value="1"/>
</dbReference>
<organism evidence="10">
    <name type="scientific">Clavaria fumosa</name>
    <dbReference type="NCBI Taxonomy" id="264083"/>
    <lineage>
        <taxon>Eukaryota</taxon>
        <taxon>Fungi</taxon>
        <taxon>Dikarya</taxon>
        <taxon>Basidiomycota</taxon>
        <taxon>Agaricomycotina</taxon>
        <taxon>Agaricomycetes</taxon>
        <taxon>Agaricomycetidae</taxon>
        <taxon>Agaricales</taxon>
        <taxon>Clavariineae</taxon>
        <taxon>Clavariaceae</taxon>
        <taxon>Clavaria</taxon>
    </lineage>
</organism>
<keyword evidence="4" id="KW-0548">Nucleotidyltransferase</keyword>
<dbReference type="EC" id="2.7.7.7" evidence="2"/>
<dbReference type="GO" id="GO:0003887">
    <property type="term" value="F:DNA-directed DNA polymerase activity"/>
    <property type="evidence" value="ECO:0007669"/>
    <property type="project" value="UniProtKB-KW"/>
</dbReference>
<dbReference type="EMBL" id="MT114157">
    <property type="protein sequence ID" value="QPZ51092.1"/>
    <property type="molecule type" value="Genomic_DNA"/>
</dbReference>
<evidence type="ECO:0000256" key="3">
    <source>
        <dbReference type="ARBA" id="ARBA00022679"/>
    </source>
</evidence>
<proteinExistence type="inferred from homology"/>
<evidence type="ECO:0000313" key="10">
    <source>
        <dbReference type="EMBL" id="QPZ51092.1"/>
    </source>
</evidence>
<keyword evidence="6" id="KW-0239">DNA-directed DNA polymerase</keyword>
<evidence type="ECO:0000256" key="5">
    <source>
        <dbReference type="ARBA" id="ARBA00022705"/>
    </source>
</evidence>
<sequence>MPLYEIILKFSKDFFDLERIDITKSVSISSLALNTFLSNYYDHKQTPIKIPQYNQYCDIREGYYGGRVEVFSSYVENAHWYDVNSIYPYIMLNDMPTGDIIKLTDNNLDNYYGFCYVTVTVPDHIKYPILPFRYEGLLYYPVGCWSGWYSSELLRYARDIYNVNVIVHYGYKYNRTPDLLKKYVFKYYDLKKKSYDNEGKKLIAKLMLNSLYGRWGLKYISSRTEIVTTKKAKEISLKYQVVENEKLDDNLEYIKYNISPNEPLFHIDEGFYNNIKMKGEKESNHIIRSVGIAAMVTSNALIYMDKFINSKNNICYYTDTDSGFFEKPLDPIYVGSNIGQFKYEGLVKRGYFISFKLYCLVMAEGRTIIKSKGIPSKYLTENEGVLQILNDVLDNI</sequence>
<dbReference type="GeneID" id="65338503"/>
<evidence type="ECO:0000256" key="2">
    <source>
        <dbReference type="ARBA" id="ARBA00012417"/>
    </source>
</evidence>
<dbReference type="Gene3D" id="3.90.1600.10">
    <property type="entry name" value="Palm domain of DNA polymerase"/>
    <property type="match status" value="2"/>
</dbReference>
<keyword evidence="3" id="KW-0808">Transferase</keyword>
<keyword evidence="5" id="KW-0235">DNA replication</keyword>
<evidence type="ECO:0000256" key="1">
    <source>
        <dbReference type="ARBA" id="ARBA00005755"/>
    </source>
</evidence>
<keyword evidence="10" id="KW-0496">Mitochondrion</keyword>
<dbReference type="InterPro" id="IPR043502">
    <property type="entry name" value="DNA/RNA_pol_sf"/>
</dbReference>
<dbReference type="Gene3D" id="1.10.287.690">
    <property type="entry name" value="Helix hairpin bin"/>
    <property type="match status" value="1"/>
</dbReference>
<evidence type="ECO:0000256" key="4">
    <source>
        <dbReference type="ARBA" id="ARBA00022695"/>
    </source>
</evidence>
<dbReference type="GO" id="GO:0000166">
    <property type="term" value="F:nucleotide binding"/>
    <property type="evidence" value="ECO:0007669"/>
    <property type="project" value="InterPro"/>
</dbReference>
<evidence type="ECO:0000259" key="9">
    <source>
        <dbReference type="Pfam" id="PF03175"/>
    </source>
</evidence>
<dbReference type="InterPro" id="IPR023211">
    <property type="entry name" value="DNA_pol_palm_dom_sf"/>
</dbReference>
<protein>
    <recommendedName>
        <fullName evidence="2">DNA-directed DNA polymerase</fullName>
        <ecNumber evidence="2">2.7.7.7</ecNumber>
    </recommendedName>
</protein>
<dbReference type="GO" id="GO:0003677">
    <property type="term" value="F:DNA binding"/>
    <property type="evidence" value="ECO:0007669"/>
    <property type="project" value="UniProtKB-KW"/>
</dbReference>
<comment type="catalytic activity">
    <reaction evidence="8">
        <text>DNA(n) + a 2'-deoxyribonucleoside 5'-triphosphate = DNA(n+1) + diphosphate</text>
        <dbReference type="Rhea" id="RHEA:22508"/>
        <dbReference type="Rhea" id="RHEA-COMP:17339"/>
        <dbReference type="Rhea" id="RHEA-COMP:17340"/>
        <dbReference type="ChEBI" id="CHEBI:33019"/>
        <dbReference type="ChEBI" id="CHEBI:61560"/>
        <dbReference type="ChEBI" id="CHEBI:173112"/>
        <dbReference type="EC" id="2.7.7.7"/>
    </reaction>
</comment>
<dbReference type="GO" id="GO:0006260">
    <property type="term" value="P:DNA replication"/>
    <property type="evidence" value="ECO:0007669"/>
    <property type="project" value="UniProtKB-KW"/>
</dbReference>
<dbReference type="Pfam" id="PF03175">
    <property type="entry name" value="DNA_pol_B_2"/>
    <property type="match status" value="1"/>
</dbReference>
<keyword evidence="7" id="KW-0238">DNA-binding</keyword>
<evidence type="ECO:0000256" key="8">
    <source>
        <dbReference type="ARBA" id="ARBA00049244"/>
    </source>
</evidence>
<comment type="similarity">
    <text evidence="1">Belongs to the DNA polymerase type-B family.</text>
</comment>
<dbReference type="PANTHER" id="PTHR33568:SF3">
    <property type="entry name" value="DNA-DIRECTED DNA POLYMERASE"/>
    <property type="match status" value="1"/>
</dbReference>
<reference evidence="10" key="1">
    <citation type="journal article" date="2020" name="IMA Fungus">
        <title>The 256 kb mitochondrial genome of Clavaria fumosa is the largest among phylum Basidiomycota and is rich in introns and intronic ORFs.</title>
        <authorList>
            <person name="Wang X."/>
            <person name="Wang Y."/>
            <person name="Yao W."/>
            <person name="Shen J."/>
            <person name="Chen M."/>
            <person name="Gao M."/>
            <person name="Ren J."/>
            <person name="Li Q."/>
            <person name="Liu N."/>
        </authorList>
    </citation>
    <scope>NUCLEOTIDE SEQUENCE</scope>
</reference>
<dbReference type="RefSeq" id="YP_010130190.1">
    <property type="nucleotide sequence ID" value="NC_056336.1"/>
</dbReference>